<dbReference type="InterPro" id="IPR029063">
    <property type="entry name" value="SAM-dependent_MTases_sf"/>
</dbReference>
<evidence type="ECO:0000259" key="1">
    <source>
        <dbReference type="Pfam" id="PF05050"/>
    </source>
</evidence>
<reference evidence="2" key="1">
    <citation type="submission" date="2021-02" db="EMBL/GenBank/DDBJ databases">
        <title>Metagenome analyses of Stigonema ocellatum DSM 106950, Chlorogloea purpurea SAG 13.99 and Gomphosphaeria aponina DSM 107014.</title>
        <authorList>
            <person name="Marter P."/>
            <person name="Huang S."/>
        </authorList>
    </citation>
    <scope>NUCLEOTIDE SEQUENCE</scope>
    <source>
        <strain evidence="2">JP213</strain>
    </source>
</reference>
<dbReference type="AlphaFoldDB" id="A0A941GVN0"/>
<dbReference type="GO" id="GO:0008168">
    <property type="term" value="F:methyltransferase activity"/>
    <property type="evidence" value="ECO:0007669"/>
    <property type="project" value="UniProtKB-KW"/>
</dbReference>
<accession>A0A941GVN0</accession>
<dbReference type="PANTHER" id="PTHR34203">
    <property type="entry name" value="METHYLTRANSFERASE, FKBM FAMILY PROTEIN"/>
    <property type="match status" value="1"/>
</dbReference>
<dbReference type="NCBIfam" id="TIGR01444">
    <property type="entry name" value="fkbM_fam"/>
    <property type="match status" value="1"/>
</dbReference>
<keyword evidence="2" id="KW-0489">Methyltransferase</keyword>
<dbReference type="EMBL" id="JADQBC010000016">
    <property type="protein sequence ID" value="MBR8826971.1"/>
    <property type="molecule type" value="Genomic_DNA"/>
</dbReference>
<dbReference type="Proteomes" id="UP000767446">
    <property type="component" value="Unassembled WGS sequence"/>
</dbReference>
<dbReference type="Gene3D" id="3.40.50.150">
    <property type="entry name" value="Vaccinia Virus protein VP39"/>
    <property type="match status" value="1"/>
</dbReference>
<feature type="domain" description="Methyltransferase FkbM" evidence="1">
    <location>
        <begin position="87"/>
        <end position="240"/>
    </location>
</feature>
<protein>
    <submittedName>
        <fullName evidence="2">FkbM family methyltransferase</fullName>
    </submittedName>
</protein>
<keyword evidence="2" id="KW-0808">Transferase</keyword>
<dbReference type="InterPro" id="IPR006342">
    <property type="entry name" value="FkbM_mtfrase"/>
</dbReference>
<dbReference type="PANTHER" id="PTHR34203:SF15">
    <property type="entry name" value="SLL1173 PROTEIN"/>
    <property type="match status" value="1"/>
</dbReference>
<organism evidence="2 3">
    <name type="scientific">Gomphosphaeria aponina SAG 52.96 = DSM 107014</name>
    <dbReference type="NCBI Taxonomy" id="1521640"/>
    <lineage>
        <taxon>Bacteria</taxon>
        <taxon>Bacillati</taxon>
        <taxon>Cyanobacteriota</taxon>
        <taxon>Cyanophyceae</taxon>
        <taxon>Oscillatoriophycideae</taxon>
        <taxon>Chroococcales</taxon>
        <taxon>Gomphosphaeriaceae</taxon>
        <taxon>Gomphosphaeria</taxon>
    </lineage>
</organism>
<sequence>MSGIIRPIIVEPLKHIYNMVRNRDYFTYSKLCSQIGRVPRYHDCKIKLNGWDLLIPDSKSFLGSYKEIFLERIYEVRSDKKEKKILDLGSNVGLSVLFFKHIYPEAEIIAIEADPKIFKYLEKNVYGNGYNDVKLVNKAVWHENTIVNFVSEGADAGHIAEGEEPNIIQIQAVDIGEILQNSEFDLVKMDIEGSEEFVLPRCEGFLEKINYIFIEYHSKVGRKQCLNQILGILSEADFRVNISNVMHNHSGFCHAKAPAGFDMQLNIFAWKDQHENMLG</sequence>
<comment type="caution">
    <text evidence="2">The sequence shown here is derived from an EMBL/GenBank/DDBJ whole genome shotgun (WGS) entry which is preliminary data.</text>
</comment>
<dbReference type="InterPro" id="IPR052514">
    <property type="entry name" value="SAM-dependent_MTase"/>
</dbReference>
<dbReference type="SUPFAM" id="SSF53335">
    <property type="entry name" value="S-adenosyl-L-methionine-dependent methyltransferases"/>
    <property type="match status" value="1"/>
</dbReference>
<dbReference type="Pfam" id="PF05050">
    <property type="entry name" value="Methyltransf_21"/>
    <property type="match status" value="1"/>
</dbReference>
<dbReference type="CDD" id="cd02440">
    <property type="entry name" value="AdoMet_MTases"/>
    <property type="match status" value="1"/>
</dbReference>
<dbReference type="GO" id="GO:0032259">
    <property type="term" value="P:methylation"/>
    <property type="evidence" value="ECO:0007669"/>
    <property type="project" value="UniProtKB-KW"/>
</dbReference>
<gene>
    <name evidence="2" type="ORF">DSM107014_03535</name>
</gene>
<proteinExistence type="predicted"/>
<evidence type="ECO:0000313" key="3">
    <source>
        <dbReference type="Proteomes" id="UP000767446"/>
    </source>
</evidence>
<name>A0A941GVN0_9CHRO</name>
<evidence type="ECO:0000313" key="2">
    <source>
        <dbReference type="EMBL" id="MBR8826971.1"/>
    </source>
</evidence>